<sequence length="152" mass="17509">MGILTGNDTPTPGKSYVIHRYPIDPNDDWAGAVTVYSKFQATPGGVFFAHWEDKPLQRFECVEGRGYFGFICRAAPAGDRGAYLGYDNYEMIICKAQYQQKWEDMQVIKLESGGFKWMMRKDDHFAYVGMDDRGRMKILKDFTMAWGFTELK</sequence>
<dbReference type="Proteomes" id="UP000028511">
    <property type="component" value="Unassembled WGS sequence"/>
</dbReference>
<dbReference type="EMBL" id="CBSW010000164">
    <property type="protein sequence ID" value="CDG97093.1"/>
    <property type="molecule type" value="Genomic_DNA"/>
</dbReference>
<dbReference type="HOGENOM" id="CLU_1539654_0_0_6"/>
<dbReference type="RefSeq" id="WP_230580076.1">
    <property type="nucleotide sequence ID" value="NZ_CAWLWN010000208.1"/>
</dbReference>
<accession>A0A077NFF0</accession>
<reference evidence="1" key="1">
    <citation type="submission" date="2013-07" db="EMBL/GenBank/DDBJ databases">
        <title>Sub-species coevolution in mutualistic symbiosis.</title>
        <authorList>
            <person name="Murfin K."/>
            <person name="Klassen J."/>
            <person name="Lee M."/>
            <person name="Forst S."/>
            <person name="Stock P."/>
            <person name="Goodrich-Blair H."/>
        </authorList>
    </citation>
    <scope>NUCLEOTIDE SEQUENCE [LARGE SCALE GENOMIC DNA]</scope>
    <source>
        <strain evidence="1">Puntauvense</strain>
    </source>
</reference>
<organism evidence="1">
    <name type="scientific">Xenorhabdus bovienii str. puntauvense</name>
    <dbReference type="NCBI Taxonomy" id="1398201"/>
    <lineage>
        <taxon>Bacteria</taxon>
        <taxon>Pseudomonadati</taxon>
        <taxon>Pseudomonadota</taxon>
        <taxon>Gammaproteobacteria</taxon>
        <taxon>Enterobacterales</taxon>
        <taxon>Morganellaceae</taxon>
        <taxon>Xenorhabdus</taxon>
    </lineage>
</organism>
<protein>
    <submittedName>
        <fullName evidence="1">Uncharacterized protein</fullName>
    </submittedName>
</protein>
<dbReference type="AlphaFoldDB" id="A0A077NFF0"/>
<evidence type="ECO:0000313" key="1">
    <source>
        <dbReference type="EMBL" id="CDG97093.1"/>
    </source>
</evidence>
<proteinExistence type="predicted"/>
<comment type="caution">
    <text evidence="1">The sequence shown here is derived from an EMBL/GenBank/DDBJ whole genome shotgun (WGS) entry which is preliminary data.</text>
</comment>
<name>A0A077NFF0_XENBV</name>
<gene>
    <name evidence="1" type="ORF">XBP1_2460001</name>
</gene>